<feature type="region of interest" description="Disordered" evidence="1">
    <location>
        <begin position="1"/>
        <end position="57"/>
    </location>
</feature>
<keyword evidence="3" id="KW-1185">Reference proteome</keyword>
<feature type="compositionally biased region" description="Basic and acidic residues" evidence="1">
    <location>
        <begin position="41"/>
        <end position="55"/>
    </location>
</feature>
<evidence type="ECO:0000256" key="1">
    <source>
        <dbReference type="SAM" id="MobiDB-lite"/>
    </source>
</evidence>
<accession>A0ABC8RYZ7</accession>
<sequence length="153" mass="16447">MENSPVETNSDLCPAGDPTTVEEGVEHESKEDSVDWCSQPGDEKSKEGSLMDGETHATSPMYLESHWAAKEEMSNVDRVCANVEWIAGFPNSIVCIANNEGVCPILEAGNCGMMDGVKDSVDWCSQAGDGKSKEGSLMDGETHATSPMYLESH</sequence>
<organism evidence="2 3">
    <name type="scientific">Ilex paraguariensis</name>
    <name type="common">yerba mate</name>
    <dbReference type="NCBI Taxonomy" id="185542"/>
    <lineage>
        <taxon>Eukaryota</taxon>
        <taxon>Viridiplantae</taxon>
        <taxon>Streptophyta</taxon>
        <taxon>Embryophyta</taxon>
        <taxon>Tracheophyta</taxon>
        <taxon>Spermatophyta</taxon>
        <taxon>Magnoliopsida</taxon>
        <taxon>eudicotyledons</taxon>
        <taxon>Gunneridae</taxon>
        <taxon>Pentapetalae</taxon>
        <taxon>asterids</taxon>
        <taxon>campanulids</taxon>
        <taxon>Aquifoliales</taxon>
        <taxon>Aquifoliaceae</taxon>
        <taxon>Ilex</taxon>
    </lineage>
</organism>
<evidence type="ECO:0000313" key="2">
    <source>
        <dbReference type="EMBL" id="CAK9147958.1"/>
    </source>
</evidence>
<feature type="region of interest" description="Disordered" evidence="1">
    <location>
        <begin position="128"/>
        <end position="153"/>
    </location>
</feature>
<gene>
    <name evidence="2" type="ORF">ILEXP_LOCUS15888</name>
</gene>
<dbReference type="Proteomes" id="UP001642360">
    <property type="component" value="Unassembled WGS sequence"/>
</dbReference>
<feature type="compositionally biased region" description="Polar residues" evidence="1">
    <location>
        <begin position="1"/>
        <end position="11"/>
    </location>
</feature>
<dbReference type="EMBL" id="CAUOFW020001724">
    <property type="protein sequence ID" value="CAK9147958.1"/>
    <property type="molecule type" value="Genomic_DNA"/>
</dbReference>
<proteinExistence type="predicted"/>
<comment type="caution">
    <text evidence="2">The sequence shown here is derived from an EMBL/GenBank/DDBJ whole genome shotgun (WGS) entry which is preliminary data.</text>
</comment>
<name>A0ABC8RYZ7_9AQUA</name>
<feature type="compositionally biased region" description="Basic and acidic residues" evidence="1">
    <location>
        <begin position="130"/>
        <end position="142"/>
    </location>
</feature>
<feature type="compositionally biased region" description="Basic and acidic residues" evidence="1">
    <location>
        <begin position="24"/>
        <end position="33"/>
    </location>
</feature>
<dbReference type="AlphaFoldDB" id="A0ABC8RYZ7"/>
<reference evidence="2 3" key="1">
    <citation type="submission" date="2024-02" db="EMBL/GenBank/DDBJ databases">
        <authorList>
            <person name="Vignale AGUSTIN F."/>
            <person name="Sosa J E."/>
            <person name="Modenutti C."/>
        </authorList>
    </citation>
    <scope>NUCLEOTIDE SEQUENCE [LARGE SCALE GENOMIC DNA]</scope>
</reference>
<evidence type="ECO:0000313" key="3">
    <source>
        <dbReference type="Proteomes" id="UP001642360"/>
    </source>
</evidence>
<protein>
    <submittedName>
        <fullName evidence="2">Uncharacterized protein</fullName>
    </submittedName>
</protein>